<keyword evidence="3" id="KW-1185">Reference proteome</keyword>
<evidence type="ECO:0000313" key="3">
    <source>
        <dbReference type="Proteomes" id="UP001183648"/>
    </source>
</evidence>
<protein>
    <recommendedName>
        <fullName evidence="1">SnoaL-like domain-containing protein</fullName>
    </recommendedName>
</protein>
<dbReference type="Pfam" id="PF13577">
    <property type="entry name" value="SnoaL_4"/>
    <property type="match status" value="1"/>
</dbReference>
<dbReference type="InterPro" id="IPR032710">
    <property type="entry name" value="NTF2-like_dom_sf"/>
</dbReference>
<accession>A0ABU2BVI7</accession>
<name>A0ABU2BVI7_9ACTN</name>
<dbReference type="EMBL" id="JAVDYG010000001">
    <property type="protein sequence ID" value="MDR7362648.1"/>
    <property type="molecule type" value="Genomic_DNA"/>
</dbReference>
<gene>
    <name evidence="2" type="ORF">J2S63_002201</name>
</gene>
<evidence type="ECO:0000313" key="2">
    <source>
        <dbReference type="EMBL" id="MDR7362648.1"/>
    </source>
</evidence>
<evidence type="ECO:0000259" key="1">
    <source>
        <dbReference type="Pfam" id="PF13577"/>
    </source>
</evidence>
<dbReference type="Proteomes" id="UP001183648">
    <property type="component" value="Unassembled WGS sequence"/>
</dbReference>
<dbReference type="Gene3D" id="3.10.450.50">
    <property type="match status" value="1"/>
</dbReference>
<organism evidence="2 3">
    <name type="scientific">Nocardioides marmoribigeumensis</name>
    <dbReference type="NCBI Taxonomy" id="433649"/>
    <lineage>
        <taxon>Bacteria</taxon>
        <taxon>Bacillati</taxon>
        <taxon>Actinomycetota</taxon>
        <taxon>Actinomycetes</taxon>
        <taxon>Propionibacteriales</taxon>
        <taxon>Nocardioidaceae</taxon>
        <taxon>Nocardioides</taxon>
    </lineage>
</organism>
<comment type="caution">
    <text evidence="2">The sequence shown here is derived from an EMBL/GenBank/DDBJ whole genome shotgun (WGS) entry which is preliminary data.</text>
</comment>
<reference evidence="2 3" key="1">
    <citation type="submission" date="2023-07" db="EMBL/GenBank/DDBJ databases">
        <title>Sequencing the genomes of 1000 actinobacteria strains.</title>
        <authorList>
            <person name="Klenk H.-P."/>
        </authorList>
    </citation>
    <scope>NUCLEOTIDE SEQUENCE [LARGE SCALE GENOMIC DNA]</scope>
    <source>
        <strain evidence="2 3">DSM 19426</strain>
    </source>
</reference>
<sequence>MDDVRRLLDRTEIADLLTRYTRAVDTGQVDGFDQVFTEDATIDYTASGGASGPVAEVKAWMATEAIPLFAQTQHLVGQVATEFTGDDQAHVTAYFWNPIRIQLPAGPDGPVDPFDMEIGGLYEHDLVRTGEGWRSRRLVEHVLWRK</sequence>
<feature type="domain" description="SnoaL-like" evidence="1">
    <location>
        <begin position="5"/>
        <end position="138"/>
    </location>
</feature>
<dbReference type="SUPFAM" id="SSF54427">
    <property type="entry name" value="NTF2-like"/>
    <property type="match status" value="1"/>
</dbReference>
<dbReference type="InterPro" id="IPR037401">
    <property type="entry name" value="SnoaL-like"/>
</dbReference>
<proteinExistence type="predicted"/>
<dbReference type="RefSeq" id="WP_310301953.1">
    <property type="nucleotide sequence ID" value="NZ_BAAAPS010000008.1"/>
</dbReference>